<name>A0ABX0MH73_9BURK</name>
<dbReference type="RefSeq" id="WP_167235929.1">
    <property type="nucleotide sequence ID" value="NZ_WHJF01000009.1"/>
</dbReference>
<keyword evidence="2" id="KW-1185">Reference proteome</keyword>
<dbReference type="EMBL" id="WHJF01000009">
    <property type="protein sequence ID" value="NHZ61691.1"/>
    <property type="molecule type" value="Genomic_DNA"/>
</dbReference>
<sequence>MEPIVGIEPFIKRAQTATCANMSNAIYLIDKKDVLTVQSGDCPDNGTRIELTSLASGAKICSSTSTIAGLKTECANPAMVDDFKFMANSAGSWGFVDNIGRGHVAQEVKFLPANGLSVDFKTIASDRFSGVATARNVVVRDQAALEALWAEHSATRSPAPAVPKVDFRTEMVIALFGGNDSACASFGVRRAAAVDEHLVIYYERKDPDPAMMCIAVVANPMQMIVVPRVNAVVDFVKITTLEVPFTEVYRTDYANTQGLQNYVIKDAGTMSTIWRKVTTGEAPPLVDFTKDMVVAVFGVGGYSGCFSSKIESVYREGGKLHVSSVNYSPGPTFAAACTAAFTNPVHLVKIPRSDEPVVFSSQSRYL</sequence>
<organism evidence="1 2">
    <name type="scientific">Massilia genomosp. 1</name>
    <dbReference type="NCBI Taxonomy" id="2609280"/>
    <lineage>
        <taxon>Bacteria</taxon>
        <taxon>Pseudomonadati</taxon>
        <taxon>Pseudomonadota</taxon>
        <taxon>Betaproteobacteria</taxon>
        <taxon>Burkholderiales</taxon>
        <taxon>Oxalobacteraceae</taxon>
        <taxon>Telluria group</taxon>
        <taxon>Massilia</taxon>
    </lineage>
</organism>
<reference evidence="1 2" key="1">
    <citation type="submission" date="2019-10" db="EMBL/GenBank/DDBJ databases">
        <title>Taxonomy of Antarctic Massilia spp.: description of Massilia rubra sp. nov., Massilia aquatica sp. nov., Massilia mucilaginosa sp. nov., Massilia frigida sp. nov. isolated from streams, lakes and regoliths.</title>
        <authorList>
            <person name="Holochova P."/>
            <person name="Sedlacek I."/>
            <person name="Kralova S."/>
            <person name="Maslanova I."/>
            <person name="Busse H.-J."/>
            <person name="Stankova E."/>
            <person name="Vrbovska V."/>
            <person name="Kovarovic V."/>
            <person name="Bartak M."/>
            <person name="Svec P."/>
            <person name="Pantucek R."/>
        </authorList>
    </citation>
    <scope>NUCLEOTIDE SEQUENCE [LARGE SCALE GENOMIC DNA]</scope>
    <source>
        <strain evidence="1 2">CCM 8694</strain>
    </source>
</reference>
<comment type="caution">
    <text evidence="1">The sequence shown here is derived from an EMBL/GenBank/DDBJ whole genome shotgun (WGS) entry which is preliminary data.</text>
</comment>
<dbReference type="Proteomes" id="UP000610594">
    <property type="component" value="Unassembled WGS sequence"/>
</dbReference>
<accession>A0ABX0MH73</accession>
<evidence type="ECO:0000313" key="2">
    <source>
        <dbReference type="Proteomes" id="UP000610594"/>
    </source>
</evidence>
<proteinExistence type="predicted"/>
<gene>
    <name evidence="1" type="ORF">F1735_05135</name>
</gene>
<evidence type="ECO:0000313" key="1">
    <source>
        <dbReference type="EMBL" id="NHZ61691.1"/>
    </source>
</evidence>
<protein>
    <submittedName>
        <fullName evidence="1">Uncharacterized protein</fullName>
    </submittedName>
</protein>